<evidence type="ECO:0000256" key="1">
    <source>
        <dbReference type="ARBA" id="ARBA00004651"/>
    </source>
</evidence>
<sequence length="541" mass="57012">MSIVDIAPAAVVLPLLAAGASFTLYKHPNAQRLLSVVAMLATLCLESVLLVSTWGGEPQSVTLGAWAAPFGIVMVVDQLSSLMLVVSTLVSFAVMIYATGQGLADGDSDAPISVFYPTYLVLLAGVSNAFLAGDLFNLYVGFEILLTASYVLMTMSGSAPRIRAGITYTVVSVISSMLFLISIGMIYGAVGTVNMADIAVKAGHLPVGTQVQLHLMLLVAFGIKAAVFPLSLWLPDSYPTAPAPVTAVFAGLLTKVGVYAIIRTETLLFPESRVDNLLALVAAATLVVGILGALTQSDIKRTLSFILISHIGYMIWGISLATPEGLMAVVFYIAHHIVIQTSLFMVVGLIERRGGSANTDRLAGLAKIAPILGVLYFIPAINLGGIPPFSGFLGKVGLIDASVQAGTWQGYVLAGVGVFVSLLTLLTLTRIWNRAFWRKPEDAEFPDPILLAKDQDGKYGVRTSGELDVESRRYKGKDVTLLPRPMMASTIGLVVVGVAITVFAGPLFDLSDQASGNLSNPQVYIDAVLGSDHGASAEGGH</sequence>
<feature type="transmembrane region" description="Helical" evidence="8">
    <location>
        <begin position="32"/>
        <end position="54"/>
    </location>
</feature>
<evidence type="ECO:0000313" key="12">
    <source>
        <dbReference type="Proteomes" id="UP000462152"/>
    </source>
</evidence>
<keyword evidence="12" id="KW-1185">Reference proteome</keyword>
<feature type="domain" description="NADH:quinone oxidoreductase/Mrp antiporter transmembrane" evidence="9">
    <location>
        <begin position="132"/>
        <end position="418"/>
    </location>
</feature>
<protein>
    <submittedName>
        <fullName evidence="11">Na+/H+ antiporter subunit D</fullName>
    </submittedName>
</protein>
<dbReference type="NCBIfam" id="NF009308">
    <property type="entry name" value="PRK12665.1"/>
    <property type="match status" value="1"/>
</dbReference>
<reference evidence="11 12" key="1">
    <citation type="submission" date="2019-12" db="EMBL/GenBank/DDBJ databases">
        <authorList>
            <person name="Li J."/>
            <person name="Shi Y."/>
            <person name="Xu G."/>
            <person name="Xiao D."/>
            <person name="Ran X."/>
        </authorList>
    </citation>
    <scope>NUCLEOTIDE SEQUENCE [LARGE SCALE GENOMIC DNA]</scope>
    <source>
        <strain evidence="11 12">JCM 15915</strain>
    </source>
</reference>
<dbReference type="EMBL" id="WOGT01000004">
    <property type="protein sequence ID" value="MUN55154.1"/>
    <property type="molecule type" value="Genomic_DNA"/>
</dbReference>
<feature type="transmembrane region" description="Helical" evidence="8">
    <location>
        <begin position="136"/>
        <end position="153"/>
    </location>
</feature>
<evidence type="ECO:0000256" key="3">
    <source>
        <dbReference type="ARBA" id="ARBA00022475"/>
    </source>
</evidence>
<dbReference type="Proteomes" id="UP000462152">
    <property type="component" value="Unassembled WGS sequence"/>
</dbReference>
<feature type="domain" description="NADH-Ubiquinone oxidoreductase (complex I) chain 5 N-terminal" evidence="10">
    <location>
        <begin position="72"/>
        <end position="100"/>
    </location>
</feature>
<evidence type="ECO:0000256" key="7">
    <source>
        <dbReference type="RuleBase" id="RU000320"/>
    </source>
</evidence>
<feature type="transmembrane region" description="Helical" evidence="8">
    <location>
        <begin position="241"/>
        <end position="262"/>
    </location>
</feature>
<feature type="transmembrane region" description="Helical" evidence="8">
    <location>
        <begin position="362"/>
        <end position="381"/>
    </location>
</feature>
<feature type="transmembrane region" description="Helical" evidence="8">
    <location>
        <begin position="165"/>
        <end position="191"/>
    </location>
</feature>
<dbReference type="PANTHER" id="PTHR42703">
    <property type="entry name" value="NADH DEHYDROGENASE"/>
    <property type="match status" value="1"/>
</dbReference>
<feature type="transmembrane region" description="Helical" evidence="8">
    <location>
        <begin position="408"/>
        <end position="429"/>
    </location>
</feature>
<dbReference type="Pfam" id="PF00662">
    <property type="entry name" value="Proton_antipo_N"/>
    <property type="match status" value="1"/>
</dbReference>
<keyword evidence="4 7" id="KW-0812">Transmembrane</keyword>
<dbReference type="GO" id="GO:0042773">
    <property type="term" value="P:ATP synthesis coupled electron transport"/>
    <property type="evidence" value="ECO:0007669"/>
    <property type="project" value="InterPro"/>
</dbReference>
<accession>A0A7K1LIY9</accession>
<dbReference type="Pfam" id="PF00361">
    <property type="entry name" value="Proton_antipo_M"/>
    <property type="match status" value="1"/>
</dbReference>
<evidence type="ECO:0000256" key="6">
    <source>
        <dbReference type="ARBA" id="ARBA00023136"/>
    </source>
</evidence>
<dbReference type="PRINTS" id="PR01437">
    <property type="entry name" value="NUOXDRDTASE4"/>
</dbReference>
<proteinExistence type="inferred from homology"/>
<dbReference type="OrthoDB" id="9768329at2"/>
<comment type="caution">
    <text evidence="11">The sequence shown here is derived from an EMBL/GenBank/DDBJ whole genome shotgun (WGS) entry which is preliminary data.</text>
</comment>
<dbReference type="GO" id="GO:0008137">
    <property type="term" value="F:NADH dehydrogenase (ubiquinone) activity"/>
    <property type="evidence" value="ECO:0007669"/>
    <property type="project" value="InterPro"/>
</dbReference>
<dbReference type="AlphaFoldDB" id="A0A7K1LIY9"/>
<name>A0A7K1LIY9_9MICC</name>
<keyword evidence="6 8" id="KW-0472">Membrane</keyword>
<feature type="transmembrane region" description="Helical" evidence="8">
    <location>
        <begin position="66"/>
        <end position="98"/>
    </location>
</feature>
<keyword evidence="5 8" id="KW-1133">Transmembrane helix</keyword>
<dbReference type="InterPro" id="IPR003918">
    <property type="entry name" value="NADH_UbQ_OxRdtase"/>
</dbReference>
<organism evidence="11 12">
    <name type="scientific">Rothia koreensis</name>
    <dbReference type="NCBI Taxonomy" id="592378"/>
    <lineage>
        <taxon>Bacteria</taxon>
        <taxon>Bacillati</taxon>
        <taxon>Actinomycetota</taxon>
        <taxon>Actinomycetes</taxon>
        <taxon>Micrococcales</taxon>
        <taxon>Micrococcaceae</taxon>
        <taxon>Rothia</taxon>
    </lineage>
</organism>
<comment type="similarity">
    <text evidence="2">Belongs to the CPA3 antiporters (TC 2.A.63) subunit D family.</text>
</comment>
<dbReference type="GO" id="GO:0005886">
    <property type="term" value="C:plasma membrane"/>
    <property type="evidence" value="ECO:0007669"/>
    <property type="project" value="UniProtKB-SubCell"/>
</dbReference>
<evidence type="ECO:0000256" key="5">
    <source>
        <dbReference type="ARBA" id="ARBA00022989"/>
    </source>
</evidence>
<dbReference type="PANTHER" id="PTHR42703:SF1">
    <property type="entry name" value="NA(+)_H(+) ANTIPORTER SUBUNIT D1"/>
    <property type="match status" value="1"/>
</dbReference>
<feature type="transmembrane region" description="Helical" evidence="8">
    <location>
        <begin position="110"/>
        <end position="130"/>
    </location>
</feature>
<dbReference type="InterPro" id="IPR050586">
    <property type="entry name" value="CPA3_Na-H_Antiporter_D"/>
</dbReference>
<gene>
    <name evidence="11" type="ORF">GMA10_08005</name>
</gene>
<dbReference type="RefSeq" id="WP_129314596.1">
    <property type="nucleotide sequence ID" value="NZ_JBFCQO010000002.1"/>
</dbReference>
<feature type="transmembrane region" description="Helical" evidence="8">
    <location>
        <begin position="277"/>
        <end position="295"/>
    </location>
</feature>
<evidence type="ECO:0000256" key="2">
    <source>
        <dbReference type="ARBA" id="ARBA00005346"/>
    </source>
</evidence>
<dbReference type="InterPro" id="IPR001516">
    <property type="entry name" value="Proton_antipo_N"/>
</dbReference>
<evidence type="ECO:0000259" key="10">
    <source>
        <dbReference type="Pfam" id="PF00662"/>
    </source>
</evidence>
<evidence type="ECO:0000313" key="11">
    <source>
        <dbReference type="EMBL" id="MUN55154.1"/>
    </source>
</evidence>
<feature type="transmembrane region" description="Helical" evidence="8">
    <location>
        <begin position="327"/>
        <end position="350"/>
    </location>
</feature>
<keyword evidence="3" id="KW-1003">Cell membrane</keyword>
<evidence type="ECO:0000256" key="4">
    <source>
        <dbReference type="ARBA" id="ARBA00022692"/>
    </source>
</evidence>
<evidence type="ECO:0000256" key="8">
    <source>
        <dbReference type="SAM" id="Phobius"/>
    </source>
</evidence>
<dbReference type="InterPro" id="IPR001750">
    <property type="entry name" value="ND/Mrp_TM"/>
</dbReference>
<comment type="subcellular location">
    <subcellularLocation>
        <location evidence="1">Cell membrane</location>
        <topology evidence="1">Multi-pass membrane protein</topology>
    </subcellularLocation>
    <subcellularLocation>
        <location evidence="7">Membrane</location>
        <topology evidence="7">Multi-pass membrane protein</topology>
    </subcellularLocation>
</comment>
<evidence type="ECO:0000259" key="9">
    <source>
        <dbReference type="Pfam" id="PF00361"/>
    </source>
</evidence>
<feature type="transmembrane region" description="Helical" evidence="8">
    <location>
        <begin position="302"/>
        <end position="321"/>
    </location>
</feature>
<feature type="transmembrane region" description="Helical" evidence="8">
    <location>
        <begin position="487"/>
        <end position="508"/>
    </location>
</feature>
<feature type="transmembrane region" description="Helical" evidence="8">
    <location>
        <begin position="211"/>
        <end position="234"/>
    </location>
</feature>
<feature type="transmembrane region" description="Helical" evidence="8">
    <location>
        <begin position="6"/>
        <end position="25"/>
    </location>
</feature>